<proteinExistence type="predicted"/>
<feature type="compositionally biased region" description="Basic and acidic residues" evidence="1">
    <location>
        <begin position="1"/>
        <end position="12"/>
    </location>
</feature>
<sequence length="168" mass="18791">MATVGELDRFEDPAVSVRPCSGRRNKKGSSSKARKVVMVEASVTSNCLPEKRCSKKGSSTHKEVARLDGKEATCGDPRCKRIESILSSDKPAPLDPEEDDDADFFNEMDDSMVAFQQDIWKEVKEKGYVEVPDNYEKKATEIRLEGYKRAYRSVFGKDPPPELLIKAA</sequence>
<evidence type="ECO:0000313" key="2">
    <source>
        <dbReference type="EMBL" id="EMS46944.1"/>
    </source>
</evidence>
<dbReference type="AlphaFoldDB" id="M7ZFS1"/>
<name>M7ZFS1_TRIUA</name>
<organism evidence="2">
    <name type="scientific">Triticum urartu</name>
    <name type="common">Red wild einkorn</name>
    <name type="synonym">Crithodium urartu</name>
    <dbReference type="NCBI Taxonomy" id="4572"/>
    <lineage>
        <taxon>Eukaryota</taxon>
        <taxon>Viridiplantae</taxon>
        <taxon>Streptophyta</taxon>
        <taxon>Embryophyta</taxon>
        <taxon>Tracheophyta</taxon>
        <taxon>Spermatophyta</taxon>
        <taxon>Magnoliopsida</taxon>
        <taxon>Liliopsida</taxon>
        <taxon>Poales</taxon>
        <taxon>Poaceae</taxon>
        <taxon>BOP clade</taxon>
        <taxon>Pooideae</taxon>
        <taxon>Triticodae</taxon>
        <taxon>Triticeae</taxon>
        <taxon>Triticinae</taxon>
        <taxon>Triticum</taxon>
    </lineage>
</organism>
<feature type="compositionally biased region" description="Basic residues" evidence="1">
    <location>
        <begin position="21"/>
        <end position="34"/>
    </location>
</feature>
<dbReference type="OMA" id="MEVPACL"/>
<reference evidence="2" key="1">
    <citation type="journal article" date="2013" name="Nature">
        <title>Draft genome of the wheat A-genome progenitor Triticum urartu.</title>
        <authorList>
            <person name="Ling H.Q."/>
            <person name="Zhao S."/>
            <person name="Liu D."/>
            <person name="Wang J."/>
            <person name="Sun H."/>
            <person name="Zhang C."/>
            <person name="Fan H."/>
            <person name="Li D."/>
            <person name="Dong L."/>
            <person name="Tao Y."/>
            <person name="Gao C."/>
            <person name="Wu H."/>
            <person name="Li Y."/>
            <person name="Cui Y."/>
            <person name="Guo X."/>
            <person name="Zheng S."/>
            <person name="Wang B."/>
            <person name="Yu K."/>
            <person name="Liang Q."/>
            <person name="Yang W."/>
            <person name="Lou X."/>
            <person name="Chen J."/>
            <person name="Feng M."/>
            <person name="Jian J."/>
            <person name="Zhang X."/>
            <person name="Luo G."/>
            <person name="Jiang Y."/>
            <person name="Liu J."/>
            <person name="Wang Z."/>
            <person name="Sha Y."/>
            <person name="Zhang B."/>
            <person name="Wu H."/>
            <person name="Tang D."/>
            <person name="Shen Q."/>
            <person name="Xue P."/>
            <person name="Zou S."/>
            <person name="Wang X."/>
            <person name="Liu X."/>
            <person name="Wang F."/>
            <person name="Yang Y."/>
            <person name="An X."/>
            <person name="Dong Z."/>
            <person name="Zhang K."/>
            <person name="Zhang X."/>
            <person name="Luo M.C."/>
            <person name="Dvorak J."/>
            <person name="Tong Y."/>
            <person name="Wang J."/>
            <person name="Yang H."/>
            <person name="Li Z."/>
            <person name="Wang D."/>
            <person name="Zhang A."/>
            <person name="Wang J."/>
        </authorList>
    </citation>
    <scope>NUCLEOTIDE SEQUENCE</scope>
</reference>
<evidence type="ECO:0000256" key="1">
    <source>
        <dbReference type="SAM" id="MobiDB-lite"/>
    </source>
</evidence>
<protein>
    <submittedName>
        <fullName evidence="2">Uncharacterized protein</fullName>
    </submittedName>
</protein>
<accession>M7ZFS1</accession>
<gene>
    <name evidence="2" type="ORF">TRIUR3_30867</name>
</gene>
<dbReference type="EMBL" id="KD267616">
    <property type="protein sequence ID" value="EMS46944.1"/>
    <property type="molecule type" value="Genomic_DNA"/>
</dbReference>
<feature type="region of interest" description="Disordered" evidence="1">
    <location>
        <begin position="1"/>
        <end position="34"/>
    </location>
</feature>